<protein>
    <submittedName>
        <fullName evidence="2">Putative metal-dependent peptidase</fullName>
    </submittedName>
</protein>
<feature type="transmembrane region" description="Helical" evidence="1">
    <location>
        <begin position="123"/>
        <end position="145"/>
    </location>
</feature>
<proteinExistence type="predicted"/>
<dbReference type="Proteomes" id="UP000029381">
    <property type="component" value="Unassembled WGS sequence"/>
</dbReference>
<evidence type="ECO:0000313" key="2">
    <source>
        <dbReference type="EMBL" id="KFN92217.1"/>
    </source>
</evidence>
<feature type="transmembrane region" description="Helical" evidence="1">
    <location>
        <begin position="12"/>
        <end position="29"/>
    </location>
</feature>
<reference evidence="2 3" key="1">
    <citation type="submission" date="2014-08" db="EMBL/GenBank/DDBJ databases">
        <title>Genome sequence of Tetragenococcus muriaticus.</title>
        <authorList>
            <person name="Chuea-nongthon C."/>
            <person name="Rodtong S."/>
            <person name="Yongsawatdigul J."/>
            <person name="Steele J.L."/>
            <person name="Liu X.-y."/>
            <person name="Speers J."/>
            <person name="Glasner J.D."/>
            <person name="Neeno-Eckwall E.C."/>
        </authorList>
    </citation>
    <scope>NUCLEOTIDE SEQUENCE [LARGE SCALE GENOMIC DNA]</scope>
    <source>
        <strain evidence="2 3">3MR10-3</strain>
    </source>
</reference>
<name>A0A091C7V1_9ENTE</name>
<dbReference type="EMBL" id="JPVT01000057">
    <property type="protein sequence ID" value="KFN92217.1"/>
    <property type="molecule type" value="Genomic_DNA"/>
</dbReference>
<evidence type="ECO:0000256" key="1">
    <source>
        <dbReference type="SAM" id="Phobius"/>
    </source>
</evidence>
<keyword evidence="1" id="KW-1133">Transmembrane helix</keyword>
<dbReference type="RefSeq" id="WP_028789598.1">
    <property type="nucleotide sequence ID" value="NZ_JPVT01000057.1"/>
</dbReference>
<organism evidence="2 3">
    <name type="scientific">Tetragenococcus muriaticus 3MR10-3</name>
    <dbReference type="NCBI Taxonomy" id="1302648"/>
    <lineage>
        <taxon>Bacteria</taxon>
        <taxon>Bacillati</taxon>
        <taxon>Bacillota</taxon>
        <taxon>Bacilli</taxon>
        <taxon>Lactobacillales</taxon>
        <taxon>Enterococcaceae</taxon>
        <taxon>Tetragenococcus</taxon>
    </lineage>
</organism>
<keyword evidence="1" id="KW-0812">Transmembrane</keyword>
<dbReference type="InterPro" id="IPR007395">
    <property type="entry name" value="Zn_peptidase_2"/>
</dbReference>
<dbReference type="PANTHER" id="PTHR36434:SF1">
    <property type="entry name" value="MEMBRANE PROTEASE YUGP-RELATED"/>
    <property type="match status" value="1"/>
</dbReference>
<dbReference type="Pfam" id="PF04298">
    <property type="entry name" value="Zn_peptidase_2"/>
    <property type="match status" value="1"/>
</dbReference>
<keyword evidence="3" id="KW-1185">Reference proteome</keyword>
<accession>A0A091C7V1</accession>
<evidence type="ECO:0000313" key="3">
    <source>
        <dbReference type="Proteomes" id="UP000029381"/>
    </source>
</evidence>
<gene>
    <name evidence="2" type="ORF">TMU3MR103_0554</name>
</gene>
<dbReference type="PATRIC" id="fig|1302648.3.peg.541"/>
<dbReference type="AlphaFoldDB" id="A0A091C7V1"/>
<sequence length="235" mass="25209">MFPMGFFFDPTFILVIIGMVISMIASSYVNKTFERYDAVNSSHRITGTDAAQYILRSQNIDDVGVQQISGNLTDNYNSGNKVLSLSQATAQSTSVAAIGVAAHECGHAVQDAQGYFPLRLRTAIVPVANFGTNLSIPLLIVGVLISGSSGQVIINIGLLAFSLAFIFQLVTLPVEFNASKRALQILSDGGLLTQDEVPQARKVLTAAALTYVAAAISVLLQLLRLFLLFGGNRRR</sequence>
<keyword evidence="1" id="KW-0472">Membrane</keyword>
<comment type="caution">
    <text evidence="2">The sequence shown here is derived from an EMBL/GenBank/DDBJ whole genome shotgun (WGS) entry which is preliminary data.</text>
</comment>
<feature type="transmembrane region" description="Helical" evidence="1">
    <location>
        <begin position="208"/>
        <end position="229"/>
    </location>
</feature>
<dbReference type="PANTHER" id="PTHR36434">
    <property type="entry name" value="MEMBRANE PROTEASE YUGP-RELATED"/>
    <property type="match status" value="1"/>
</dbReference>
<feature type="transmembrane region" description="Helical" evidence="1">
    <location>
        <begin position="152"/>
        <end position="170"/>
    </location>
</feature>